<sequence>MDPRELQERYQHYSVAFAIQLTNATDLELNHIGTDIQYGQVDLVDPNRPATLSTGNNGNNNHNDGNSGPMNSNDLELQECPLNGQKIASRTKTVIIGRNTSFRIPTGSSGVHVWRIGHTHYYLIVGWSGPRNFYTHSNTLMLGITNGKPVQLEDKGLAGLFNHLYQFPEDQLSSAGWFTRVTCHYNQGTQEGQLTTNKFLLGAQVEQEHKSWNTVCLRVADEHVPRDQFQAWFATQKAGVKLLAHRRSNLSAINPTEEEQNHLALVIEFRHKKTQRDDSVWLCELSGTPQSKRDIRLSDVSRVNCELVSKGDLTQTRRPLHLRVYNLGEIQTNVPDIQYHCQRIESNRALGLNERCRDWIMELAARLNMPNREVIPQALEIPVEGHMSDEMGVNILGANGPIDSMPMPANAMDSLRFLSPSSLLQHEKLKSLSSHL</sequence>
<proteinExistence type="predicted"/>
<comment type="caution">
    <text evidence="2">The sequence shown here is derived from an EMBL/GenBank/DDBJ whole genome shotgun (WGS) entry which is preliminary data.</text>
</comment>
<reference evidence="2 3" key="1">
    <citation type="journal article" date="2018" name="Nat. Ecol. Evol.">
        <title>Genomic signatures of mitonuclear coevolution across populations of Tigriopus californicus.</title>
        <authorList>
            <person name="Barreto F.S."/>
            <person name="Watson E.T."/>
            <person name="Lima T.G."/>
            <person name="Willett C.S."/>
            <person name="Edmands S."/>
            <person name="Li W."/>
            <person name="Burton R.S."/>
        </authorList>
    </citation>
    <scope>NUCLEOTIDE SEQUENCE [LARGE SCALE GENOMIC DNA]</scope>
    <source>
        <strain evidence="2 3">San Diego</strain>
    </source>
</reference>
<dbReference type="EMBL" id="VCGU01000458">
    <property type="protein sequence ID" value="TRY62863.1"/>
    <property type="molecule type" value="Genomic_DNA"/>
</dbReference>
<keyword evidence="3" id="KW-1185">Reference proteome</keyword>
<gene>
    <name evidence="2" type="ORF">TCAL_12502</name>
</gene>
<evidence type="ECO:0000313" key="3">
    <source>
        <dbReference type="Proteomes" id="UP000318571"/>
    </source>
</evidence>
<evidence type="ECO:0000313" key="2">
    <source>
        <dbReference type="EMBL" id="TRY62863.1"/>
    </source>
</evidence>
<protein>
    <submittedName>
        <fullName evidence="2">Uncharacterized protein</fullName>
    </submittedName>
</protein>
<accession>A0A553NBP1</accession>
<feature type="compositionally biased region" description="Low complexity" evidence="1">
    <location>
        <begin position="55"/>
        <end position="71"/>
    </location>
</feature>
<feature type="region of interest" description="Disordered" evidence="1">
    <location>
        <begin position="47"/>
        <end position="75"/>
    </location>
</feature>
<name>A0A553NBP1_TIGCA</name>
<organism evidence="2 3">
    <name type="scientific">Tigriopus californicus</name>
    <name type="common">Marine copepod</name>
    <dbReference type="NCBI Taxonomy" id="6832"/>
    <lineage>
        <taxon>Eukaryota</taxon>
        <taxon>Metazoa</taxon>
        <taxon>Ecdysozoa</taxon>
        <taxon>Arthropoda</taxon>
        <taxon>Crustacea</taxon>
        <taxon>Multicrustacea</taxon>
        <taxon>Hexanauplia</taxon>
        <taxon>Copepoda</taxon>
        <taxon>Harpacticoida</taxon>
        <taxon>Harpacticidae</taxon>
        <taxon>Tigriopus</taxon>
    </lineage>
</organism>
<dbReference type="Proteomes" id="UP000318571">
    <property type="component" value="Chromosome 10"/>
</dbReference>
<evidence type="ECO:0000256" key="1">
    <source>
        <dbReference type="SAM" id="MobiDB-lite"/>
    </source>
</evidence>
<dbReference type="AlphaFoldDB" id="A0A553NBP1"/>